<organism evidence="3 4">
    <name type="scientific">Sedimentitalea todarodis</name>
    <dbReference type="NCBI Taxonomy" id="1631240"/>
    <lineage>
        <taxon>Bacteria</taxon>
        <taxon>Pseudomonadati</taxon>
        <taxon>Pseudomonadota</taxon>
        <taxon>Alphaproteobacteria</taxon>
        <taxon>Rhodobacterales</taxon>
        <taxon>Paracoccaceae</taxon>
        <taxon>Sedimentitalea</taxon>
    </lineage>
</organism>
<dbReference type="RefSeq" id="WP_316772876.1">
    <property type="nucleotide sequence ID" value="NZ_JASMWN010000001.1"/>
</dbReference>
<dbReference type="PANTHER" id="PTHR22576:SF37">
    <property type="entry name" value="MUCOSA-ASSOCIATED LYMPHOID TISSUE LYMPHOMA TRANSLOCATION PROTEIN 1"/>
    <property type="match status" value="1"/>
</dbReference>
<dbReference type="GO" id="GO:0016787">
    <property type="term" value="F:hydrolase activity"/>
    <property type="evidence" value="ECO:0007669"/>
    <property type="project" value="UniProtKB-KW"/>
</dbReference>
<dbReference type="InterPro" id="IPR029030">
    <property type="entry name" value="Caspase-like_dom_sf"/>
</dbReference>
<feature type="region of interest" description="Disordered" evidence="1">
    <location>
        <begin position="318"/>
        <end position="342"/>
    </location>
</feature>
<keyword evidence="3" id="KW-0378">Hydrolase</keyword>
<reference evidence="4" key="1">
    <citation type="submission" date="2023-05" db="EMBL/GenBank/DDBJ databases">
        <title>Sedimentitalea sp. nov. JM2-8.</title>
        <authorList>
            <person name="Huang J."/>
        </authorList>
    </citation>
    <scope>NUCLEOTIDE SEQUENCE [LARGE SCALE GENOMIC DNA]</scope>
    <source>
        <strain evidence="4">KHS03</strain>
    </source>
</reference>
<feature type="domain" description="Caspase family p20" evidence="2">
    <location>
        <begin position="19"/>
        <end position="148"/>
    </location>
</feature>
<dbReference type="PROSITE" id="PS50208">
    <property type="entry name" value="CASPASE_P20"/>
    <property type="match status" value="1"/>
</dbReference>
<name>A0ABU3V959_9RHOB</name>
<evidence type="ECO:0000259" key="2">
    <source>
        <dbReference type="PROSITE" id="PS50208"/>
    </source>
</evidence>
<dbReference type="InterPro" id="IPR052039">
    <property type="entry name" value="Caspase-related_regulators"/>
</dbReference>
<evidence type="ECO:0000313" key="4">
    <source>
        <dbReference type="Proteomes" id="UP001255416"/>
    </source>
</evidence>
<comment type="caution">
    <text evidence="3">The sequence shown here is derived from an EMBL/GenBank/DDBJ whole genome shotgun (WGS) entry which is preliminary data.</text>
</comment>
<dbReference type="SUPFAM" id="SSF52129">
    <property type="entry name" value="Caspase-like"/>
    <property type="match status" value="1"/>
</dbReference>
<dbReference type="EMBL" id="JASMWN010000001">
    <property type="protein sequence ID" value="MDU9002700.1"/>
    <property type="molecule type" value="Genomic_DNA"/>
</dbReference>
<keyword evidence="4" id="KW-1185">Reference proteome</keyword>
<dbReference type="Proteomes" id="UP001255416">
    <property type="component" value="Unassembled WGS sequence"/>
</dbReference>
<dbReference type="Gene3D" id="3.40.50.1460">
    <property type="match status" value="1"/>
</dbReference>
<dbReference type="Pfam" id="PF00656">
    <property type="entry name" value="Peptidase_C14"/>
    <property type="match status" value="1"/>
</dbReference>
<feature type="compositionally biased region" description="Low complexity" evidence="1">
    <location>
        <begin position="440"/>
        <end position="458"/>
    </location>
</feature>
<gene>
    <name evidence="3" type="ORF">QO231_02395</name>
</gene>
<dbReference type="InterPro" id="IPR001309">
    <property type="entry name" value="Pept_C14_p20"/>
</dbReference>
<dbReference type="EC" id="3.4.22.-" evidence="3"/>
<sequence>MRAILLAVFILCLPGLGWAGNVALVIGNSAYRSVETLANPVNDARAVADALRTHGFDVILANDLTRAEMLNTLRGFRDAADRSDIAVVYYAGHGMEIGGRNYLVPIDARITDERDARLEMIELQDVMSQMSGAKRMKTVVLDACRDNPFVTGMKRSNTGRNVGRGLALVESAGADTLIAYAAAAGEITPDGAEGGNSPFTRAFLNAMKGPSLDIRLLLGSVRDELRRSVPGAAPFVYSSLGGGTYVINPKPAASPAPTARPDANAMLSDYATAELADSIAIWDAFLDTYAAQSDHTLYILARRNRDLKLAAQGATTTAQAPASRASVNDPVDSPAVSTPQPNVPAPVLPALSRQDAILEIQRLLKGRNCYGGRLDGIYGRRTASGLATLSRESGSRLAMNRNSTAEQLMDLIDALVVVDDARCPDVVIVRKPAAKKRTRPTASTPAPAPVIQAPAPKAAPRKSEPGQTVFRNPPNYCPQFGSSPGCRDGDRIDN</sequence>
<evidence type="ECO:0000256" key="1">
    <source>
        <dbReference type="SAM" id="MobiDB-lite"/>
    </source>
</evidence>
<accession>A0ABU3V959</accession>
<proteinExistence type="predicted"/>
<evidence type="ECO:0000313" key="3">
    <source>
        <dbReference type="EMBL" id="MDU9002700.1"/>
    </source>
</evidence>
<dbReference type="PANTHER" id="PTHR22576">
    <property type="entry name" value="MUCOSA ASSOCIATED LYMPHOID TISSUE LYMPHOMA TRANSLOCATION PROTEIN 1/PARACASPASE"/>
    <property type="match status" value="1"/>
</dbReference>
<feature type="region of interest" description="Disordered" evidence="1">
    <location>
        <begin position="433"/>
        <end position="494"/>
    </location>
</feature>
<dbReference type="InterPro" id="IPR011600">
    <property type="entry name" value="Pept_C14_caspase"/>
</dbReference>
<protein>
    <submittedName>
        <fullName evidence="3">Caspase family protein</fullName>
        <ecNumber evidence="3">3.4.22.-</ecNumber>
    </submittedName>
</protein>